<protein>
    <submittedName>
        <fullName evidence="9">Alpha-glucosidase</fullName>
    </submittedName>
</protein>
<dbReference type="PANTHER" id="PTHR35803:SF2">
    <property type="entry name" value="RETAINING ALPHA-GALACTOSIDASE"/>
    <property type="match status" value="1"/>
</dbReference>
<proteinExistence type="predicted"/>
<dbReference type="AlphaFoldDB" id="A0A1I6V3M2"/>
<evidence type="ECO:0000256" key="1">
    <source>
        <dbReference type="ARBA" id="ARBA00001913"/>
    </source>
</evidence>
<dbReference type="GO" id="GO:0030246">
    <property type="term" value="F:carbohydrate binding"/>
    <property type="evidence" value="ECO:0007669"/>
    <property type="project" value="InterPro"/>
</dbReference>
<dbReference type="RefSeq" id="WP_074979684.1">
    <property type="nucleotide sequence ID" value="NZ_FPAG01000008.1"/>
</dbReference>
<dbReference type="Pfam" id="PF14508">
    <property type="entry name" value="GH97_N"/>
    <property type="match status" value="1"/>
</dbReference>
<evidence type="ECO:0000256" key="2">
    <source>
        <dbReference type="ARBA" id="ARBA00011245"/>
    </source>
</evidence>
<accession>A0A1I6V3M2</accession>
<dbReference type="GO" id="GO:0016798">
    <property type="term" value="F:hydrolase activity, acting on glycosyl bonds"/>
    <property type="evidence" value="ECO:0007669"/>
    <property type="project" value="UniProtKB-KW"/>
</dbReference>
<dbReference type="Proteomes" id="UP000183209">
    <property type="component" value="Unassembled WGS sequence"/>
</dbReference>
<dbReference type="InterPro" id="IPR014718">
    <property type="entry name" value="GH-type_carb-bd"/>
</dbReference>
<dbReference type="EMBL" id="FPAG01000008">
    <property type="protein sequence ID" value="SFT08309.1"/>
    <property type="molecule type" value="Genomic_DNA"/>
</dbReference>
<keyword evidence="3" id="KW-0378">Hydrolase</keyword>
<evidence type="ECO:0000259" key="6">
    <source>
        <dbReference type="Pfam" id="PF10566"/>
    </source>
</evidence>
<feature type="domain" description="Glycosyl-hydrolase 97 C-terminal oligomerisation" evidence="8">
    <location>
        <begin position="562"/>
        <end position="657"/>
    </location>
</feature>
<dbReference type="PANTHER" id="PTHR35803">
    <property type="entry name" value="GLUCAN 1,4-ALPHA-GLUCOSIDASE SUSB-RELATED"/>
    <property type="match status" value="1"/>
</dbReference>
<sequence length="660" mass="75419">MKRMKNRRFCGFHILFLGLLLPYTMLGQNYSVSSPDRETVISITNEHQLSWSVSKNGAVVIPQVVIGMEVNGVQWGNNSKLKSSTTEDVKSEFGVVVPLKNKVVKDEYNQLTLKFKEGFAIDFRVYNEGVAYRFKGLKGNEAVVKNETMKISFNPETTSLFPLEKSTYSHYERSYIPTKVDTLSNGEFCSLPVFFKNDDQTHILFSEADVYDYPNMFLNGNKGNSLITKFPKAVAKTIPQPGNRIDRNVIITEEHPYIAKTKAKRNFPWRFFVISKNDATFIEQDMVLKLSSPSKLKNEDWIKPGRVAWDWWNANNVFNVDFKSGLNTATYKYFIDFASKQGIEYVILDEGWTKSTTEILDFNPDMDVKELIRYGEQKGVGIILWCLWKPLDENMKEILDTYAGWGAKGIKVDFMQRADQYMVNSYEQIALECAKRELLVDFHGAYKPSGLRRAYPNVISYEGVKGNEHNKWSQDLTPTHNVTLPFIRMAVGPMDYTPGAMRNAHLKNHHISFERPVSIGTRAHQVAMYMVFESGLQMYCDTPSAYMKEQETTDYITQVPSTWDMIKVLHAKIGEYIAVARKNGDDWYVGAMTDTNSRDLKIDFSFLQEGTYEALIYKDGLNAGTYAEDYVLEKVEVDNQTVITAKLAKGGGWSAIIKKK</sequence>
<dbReference type="InterPro" id="IPR029483">
    <property type="entry name" value="GH97_C"/>
</dbReference>
<gene>
    <name evidence="9" type="ORF">SAMN04487906_2843</name>
</gene>
<dbReference type="Gene3D" id="2.70.98.10">
    <property type="match status" value="1"/>
</dbReference>
<dbReference type="InterPro" id="IPR029486">
    <property type="entry name" value="GH97_N"/>
</dbReference>
<dbReference type="SUPFAM" id="SSF51445">
    <property type="entry name" value="(Trans)glycosidases"/>
    <property type="match status" value="1"/>
</dbReference>
<comment type="subunit">
    <text evidence="2">Monomer.</text>
</comment>
<evidence type="ECO:0000256" key="4">
    <source>
        <dbReference type="ARBA" id="ARBA00022837"/>
    </source>
</evidence>
<dbReference type="InterPro" id="IPR013785">
    <property type="entry name" value="Aldolase_TIM"/>
</dbReference>
<evidence type="ECO:0000313" key="9">
    <source>
        <dbReference type="EMBL" id="SFT08309.1"/>
    </source>
</evidence>
<dbReference type="InterPro" id="IPR019563">
    <property type="entry name" value="GH97_catalytic"/>
</dbReference>
<dbReference type="Pfam" id="PF14509">
    <property type="entry name" value="GH97_C"/>
    <property type="match status" value="1"/>
</dbReference>
<evidence type="ECO:0000256" key="3">
    <source>
        <dbReference type="ARBA" id="ARBA00022801"/>
    </source>
</evidence>
<comment type="cofactor">
    <cofactor evidence="1">
        <name>Ca(2+)</name>
        <dbReference type="ChEBI" id="CHEBI:29108"/>
    </cofactor>
</comment>
<keyword evidence="4" id="KW-0106">Calcium</keyword>
<name>A0A1I6V3M2_9FLAO</name>
<keyword evidence="5" id="KW-0326">Glycosidase</keyword>
<evidence type="ECO:0000259" key="7">
    <source>
        <dbReference type="Pfam" id="PF14508"/>
    </source>
</evidence>
<evidence type="ECO:0000313" key="10">
    <source>
        <dbReference type="Proteomes" id="UP000183209"/>
    </source>
</evidence>
<evidence type="ECO:0000259" key="8">
    <source>
        <dbReference type="Pfam" id="PF14509"/>
    </source>
</evidence>
<dbReference type="Gene3D" id="3.20.20.70">
    <property type="entry name" value="Aldolase class I"/>
    <property type="match status" value="1"/>
</dbReference>
<dbReference type="InterPro" id="IPR013780">
    <property type="entry name" value="Glyco_hydro_b"/>
</dbReference>
<reference evidence="9 10" key="1">
    <citation type="submission" date="2016-10" db="EMBL/GenBank/DDBJ databases">
        <authorList>
            <person name="de Groot N.N."/>
        </authorList>
    </citation>
    <scope>NUCLEOTIDE SEQUENCE [LARGE SCALE GENOMIC DNA]</scope>
    <source>
        <strain evidence="9 10">CGMCC 1.6114</strain>
    </source>
</reference>
<feature type="domain" description="Glycosyl-hydrolase 97 N-terminal" evidence="7">
    <location>
        <begin position="32"/>
        <end position="293"/>
    </location>
</feature>
<dbReference type="Pfam" id="PF10566">
    <property type="entry name" value="Glyco_hydro_97"/>
    <property type="match status" value="1"/>
</dbReference>
<feature type="domain" description="Glycosyl-hydrolase 97 catalytic" evidence="6">
    <location>
        <begin position="311"/>
        <end position="464"/>
    </location>
</feature>
<dbReference type="InterPro" id="IPR017853">
    <property type="entry name" value="GH"/>
</dbReference>
<evidence type="ECO:0000256" key="5">
    <source>
        <dbReference type="ARBA" id="ARBA00023295"/>
    </source>
</evidence>
<dbReference type="InterPro" id="IPR052720">
    <property type="entry name" value="Glycosyl_hydrolase_97"/>
</dbReference>
<organism evidence="9 10">
    <name type="scientific">Zhouia amylolytica</name>
    <dbReference type="NCBI Taxonomy" id="376730"/>
    <lineage>
        <taxon>Bacteria</taxon>
        <taxon>Pseudomonadati</taxon>
        <taxon>Bacteroidota</taxon>
        <taxon>Flavobacteriia</taxon>
        <taxon>Flavobacteriales</taxon>
        <taxon>Flavobacteriaceae</taxon>
        <taxon>Zhouia</taxon>
    </lineage>
</organism>
<dbReference type="Gene3D" id="2.60.40.1180">
    <property type="entry name" value="Golgi alpha-mannosidase II"/>
    <property type="match status" value="1"/>
</dbReference>